<name>A0AAD2DW23_9LAMI</name>
<evidence type="ECO:0000259" key="3">
    <source>
        <dbReference type="Pfam" id="PF16679"/>
    </source>
</evidence>
<accession>A0AAD2DW23</accession>
<dbReference type="GO" id="GO:0070182">
    <property type="term" value="F:DNA polymerase binding"/>
    <property type="evidence" value="ECO:0007669"/>
    <property type="project" value="TreeGrafter"/>
</dbReference>
<dbReference type="AlphaFoldDB" id="A0AAD2DW23"/>
<dbReference type="GO" id="GO:0030174">
    <property type="term" value="P:regulation of DNA-templated DNA replication initiation"/>
    <property type="evidence" value="ECO:0007669"/>
    <property type="project" value="InterPro"/>
</dbReference>
<dbReference type="GO" id="GO:0005634">
    <property type="term" value="C:nucleus"/>
    <property type="evidence" value="ECO:0007669"/>
    <property type="project" value="TreeGrafter"/>
</dbReference>
<dbReference type="Pfam" id="PF16679">
    <property type="entry name" value="CDT1_C"/>
    <property type="match status" value="1"/>
</dbReference>
<dbReference type="PANTHER" id="PTHR28637">
    <property type="entry name" value="DNA REPLICATION FACTOR CDT1"/>
    <property type="match status" value="1"/>
</dbReference>
<evidence type="ECO:0000313" key="5">
    <source>
        <dbReference type="Proteomes" id="UP000834106"/>
    </source>
</evidence>
<dbReference type="EMBL" id="OU503043">
    <property type="protein sequence ID" value="CAI9766858.1"/>
    <property type="molecule type" value="Genomic_DNA"/>
</dbReference>
<dbReference type="InterPro" id="IPR045173">
    <property type="entry name" value="Cdt1"/>
</dbReference>
<dbReference type="Gene3D" id="1.10.10.1420">
    <property type="entry name" value="DNA replication factor Cdt1, C-terminal WH domain"/>
    <property type="match status" value="1"/>
</dbReference>
<dbReference type="InterPro" id="IPR038090">
    <property type="entry name" value="Cdt1_C_WH_dom_sf"/>
</dbReference>
<gene>
    <name evidence="4" type="ORF">FPE_LOCUS14288</name>
</gene>
<dbReference type="CDD" id="cd08767">
    <property type="entry name" value="Cdt1_c"/>
    <property type="match status" value="1"/>
</dbReference>
<keyword evidence="5" id="KW-1185">Reference proteome</keyword>
<organism evidence="4 5">
    <name type="scientific">Fraxinus pennsylvanica</name>
    <dbReference type="NCBI Taxonomy" id="56036"/>
    <lineage>
        <taxon>Eukaryota</taxon>
        <taxon>Viridiplantae</taxon>
        <taxon>Streptophyta</taxon>
        <taxon>Embryophyta</taxon>
        <taxon>Tracheophyta</taxon>
        <taxon>Spermatophyta</taxon>
        <taxon>Magnoliopsida</taxon>
        <taxon>eudicotyledons</taxon>
        <taxon>Gunneridae</taxon>
        <taxon>Pentapetalae</taxon>
        <taxon>asterids</taxon>
        <taxon>lamiids</taxon>
        <taxon>Lamiales</taxon>
        <taxon>Oleaceae</taxon>
        <taxon>Oleeae</taxon>
        <taxon>Fraxinus</taxon>
    </lineage>
</organism>
<evidence type="ECO:0000256" key="2">
    <source>
        <dbReference type="ARBA" id="ARBA00023306"/>
    </source>
</evidence>
<dbReference type="PANTHER" id="PTHR28637:SF1">
    <property type="entry name" value="DNA REPLICATION FACTOR CDT1"/>
    <property type="match status" value="1"/>
</dbReference>
<dbReference type="InterPro" id="IPR032054">
    <property type="entry name" value="Cdt1_C"/>
</dbReference>
<sequence>MPPRIREKERRISLELDPAISQAEWRRKMIVCLPKFFDTVYFFFQSIKRSVITKEELMHKIIAGHKAVVDRREIEEQLRLLQELVPEWIYEKAASSGDLLLCVNKISSPELIRTRLAEAE</sequence>
<reference evidence="4" key="1">
    <citation type="submission" date="2023-05" db="EMBL/GenBank/DDBJ databases">
        <authorList>
            <person name="Huff M."/>
        </authorList>
    </citation>
    <scope>NUCLEOTIDE SEQUENCE</scope>
</reference>
<evidence type="ECO:0000256" key="1">
    <source>
        <dbReference type="ARBA" id="ARBA00008356"/>
    </source>
</evidence>
<feature type="domain" description="DNA replication factor Cdt1 C-terminal" evidence="3">
    <location>
        <begin position="4"/>
        <end position="92"/>
    </location>
</feature>
<evidence type="ECO:0000313" key="4">
    <source>
        <dbReference type="EMBL" id="CAI9766858.1"/>
    </source>
</evidence>
<comment type="similarity">
    <text evidence="1">Belongs to the Cdt1 family.</text>
</comment>
<dbReference type="GO" id="GO:0003677">
    <property type="term" value="F:DNA binding"/>
    <property type="evidence" value="ECO:0007669"/>
    <property type="project" value="InterPro"/>
</dbReference>
<dbReference type="GO" id="GO:0000076">
    <property type="term" value="P:DNA replication checkpoint signaling"/>
    <property type="evidence" value="ECO:0007669"/>
    <property type="project" value="TreeGrafter"/>
</dbReference>
<keyword evidence="2" id="KW-0131">Cell cycle</keyword>
<protein>
    <recommendedName>
        <fullName evidence="3">DNA replication factor Cdt1 C-terminal domain-containing protein</fullName>
    </recommendedName>
</protein>
<dbReference type="GO" id="GO:0071163">
    <property type="term" value="P:DNA replication preinitiation complex assembly"/>
    <property type="evidence" value="ECO:0007669"/>
    <property type="project" value="InterPro"/>
</dbReference>
<proteinExistence type="inferred from homology"/>
<dbReference type="GO" id="GO:0000278">
    <property type="term" value="P:mitotic cell cycle"/>
    <property type="evidence" value="ECO:0007669"/>
    <property type="project" value="TreeGrafter"/>
</dbReference>
<dbReference type="Proteomes" id="UP000834106">
    <property type="component" value="Chromosome 8"/>
</dbReference>